<accession>K1TUJ5</accession>
<organism evidence="2">
    <name type="scientific">human gut metagenome</name>
    <dbReference type="NCBI Taxonomy" id="408170"/>
    <lineage>
        <taxon>unclassified sequences</taxon>
        <taxon>metagenomes</taxon>
        <taxon>organismal metagenomes</taxon>
    </lineage>
</organism>
<dbReference type="Pfam" id="PF17293">
    <property type="entry name" value="Arm-DNA-bind_5"/>
    <property type="match status" value="1"/>
</dbReference>
<dbReference type="AlphaFoldDB" id="K1TUJ5"/>
<feature type="non-terminal residue" evidence="2">
    <location>
        <position position="152"/>
    </location>
</feature>
<evidence type="ECO:0000259" key="1">
    <source>
        <dbReference type="Pfam" id="PF17293"/>
    </source>
</evidence>
<reference evidence="2" key="1">
    <citation type="journal article" date="2013" name="Environ. Microbiol.">
        <title>Microbiota from the distal guts of lean and obese adolescents exhibit partial functional redundancy besides clear differences in community structure.</title>
        <authorList>
            <person name="Ferrer M."/>
            <person name="Ruiz A."/>
            <person name="Lanza F."/>
            <person name="Haange S.B."/>
            <person name="Oberbach A."/>
            <person name="Till H."/>
            <person name="Bargiela R."/>
            <person name="Campoy C."/>
            <person name="Segura M.T."/>
            <person name="Richter M."/>
            <person name="von Bergen M."/>
            <person name="Seifert J."/>
            <person name="Suarez A."/>
        </authorList>
    </citation>
    <scope>NUCLEOTIDE SEQUENCE</scope>
</reference>
<proteinExistence type="predicted"/>
<dbReference type="EMBL" id="AJWY01007798">
    <property type="protein sequence ID" value="EKC62981.1"/>
    <property type="molecule type" value="Genomic_DNA"/>
</dbReference>
<protein>
    <submittedName>
        <fullName evidence="2">Site-specific recombinase</fullName>
    </submittedName>
</protein>
<dbReference type="InterPro" id="IPR035386">
    <property type="entry name" value="Arm-DNA-bind_5"/>
</dbReference>
<sequence>MEQIMNQTDVKVSFYLKKSEADARGNCPVMARLIVGKHSETAFSVKFRVPQSLWSSGRACGKSVAARDINNRLDEIRAAALGIYAEQSAIREDVTAEDVKHQLLGMASEQETLLSYFRLFIRNFEKRVGINRTEKTLRAYCNSYNHLVRFLQ</sequence>
<feature type="domain" description="Arm DNA-binding" evidence="1">
    <location>
        <begin position="14"/>
        <end position="100"/>
    </location>
</feature>
<comment type="caution">
    <text evidence="2">The sequence shown here is derived from an EMBL/GenBank/DDBJ whole genome shotgun (WGS) entry which is preliminary data.</text>
</comment>
<evidence type="ECO:0000313" key="2">
    <source>
        <dbReference type="EMBL" id="EKC62981.1"/>
    </source>
</evidence>
<name>K1TUJ5_9ZZZZ</name>
<gene>
    <name evidence="2" type="ORF">LEA_11564</name>
</gene>